<sequence>DRILLRGLVFHGYHGVYPEENKLGQKFVVDATLLADLSHAGRSDDLRRTVNYAQVYEDIRGIVEGPPQQLIEVVAERIAGKVLREHPGVAAVTVGVSKPHVAVSGVVQSLGVEVTRRRQV</sequence>
<dbReference type="InterPro" id="IPR006157">
    <property type="entry name" value="FolB_dom"/>
</dbReference>
<proteinExistence type="inferred from homology"/>
<comment type="function">
    <text evidence="8">Catalyzes the conversion of 7,8-dihydroneopterin to 6-hydroxymethyl-7,8-dihydropterin.</text>
</comment>
<feature type="non-terminal residue" evidence="10">
    <location>
        <position position="120"/>
    </location>
</feature>
<evidence type="ECO:0000256" key="3">
    <source>
        <dbReference type="ARBA" id="ARBA00005708"/>
    </source>
</evidence>
<name>E1Z5L4_CHLVA</name>
<keyword evidence="4 8" id="KW-0289">Folate biosynthesis</keyword>
<dbReference type="GO" id="GO:0005737">
    <property type="term" value="C:cytoplasm"/>
    <property type="evidence" value="ECO:0007669"/>
    <property type="project" value="TreeGrafter"/>
</dbReference>
<dbReference type="GO" id="GO:0046654">
    <property type="term" value="P:tetrahydrofolate biosynthetic process"/>
    <property type="evidence" value="ECO:0007669"/>
    <property type="project" value="UniProtKB-UniRule"/>
</dbReference>
<comment type="catalytic activity">
    <reaction evidence="1 8">
        <text>7,8-dihydroneopterin = 6-hydroxymethyl-7,8-dihydropterin + glycolaldehyde</text>
        <dbReference type="Rhea" id="RHEA:10540"/>
        <dbReference type="ChEBI" id="CHEBI:17001"/>
        <dbReference type="ChEBI" id="CHEBI:17071"/>
        <dbReference type="ChEBI" id="CHEBI:44841"/>
        <dbReference type="EC" id="4.1.2.25"/>
    </reaction>
</comment>
<dbReference type="SUPFAM" id="SSF55620">
    <property type="entry name" value="Tetrahydrobiopterin biosynthesis enzymes-like"/>
    <property type="match status" value="1"/>
</dbReference>
<dbReference type="InParanoid" id="E1Z5L4"/>
<evidence type="ECO:0000256" key="7">
    <source>
        <dbReference type="ARBA" id="ARBA00063311"/>
    </source>
</evidence>
<dbReference type="OMA" id="GHYKSVA"/>
<dbReference type="Gene3D" id="3.30.1130.10">
    <property type="match status" value="1"/>
</dbReference>
<keyword evidence="5 8" id="KW-0456">Lyase</keyword>
<feature type="domain" description="Dihydroneopterin aldolase/epimerase" evidence="9">
    <location>
        <begin position="3"/>
        <end position="116"/>
    </location>
</feature>
<dbReference type="FunCoup" id="E1Z5L4">
    <property type="interactions" value="237"/>
</dbReference>
<dbReference type="eggNOG" id="ENOG502RZV8">
    <property type="taxonomic scope" value="Eukaryota"/>
</dbReference>
<dbReference type="KEGG" id="cvr:CHLNCDRAFT_14597"/>
<evidence type="ECO:0000256" key="2">
    <source>
        <dbReference type="ARBA" id="ARBA00005013"/>
    </source>
</evidence>
<evidence type="ECO:0000259" key="9">
    <source>
        <dbReference type="SMART" id="SM00905"/>
    </source>
</evidence>
<dbReference type="STRING" id="554065.E1Z5L4"/>
<dbReference type="UniPathway" id="UPA00077">
    <property type="reaction ID" value="UER00154"/>
</dbReference>
<dbReference type="GO" id="GO:0004150">
    <property type="term" value="F:dihydroneopterin aldolase activity"/>
    <property type="evidence" value="ECO:0007669"/>
    <property type="project" value="UniProtKB-UniRule"/>
</dbReference>
<comment type="pathway">
    <text evidence="2 8">Cofactor biosynthesis; tetrahydrofolate biosynthesis; 2-amino-4-hydroxy-6-hydroxymethyl-7,8-dihydropteridine diphosphate from 7,8-dihydroneopterin triphosphate: step 3/4.</text>
</comment>
<dbReference type="EC" id="4.1.2.25" evidence="8"/>
<dbReference type="Proteomes" id="UP000008141">
    <property type="component" value="Unassembled WGS sequence"/>
</dbReference>
<organism evidence="11">
    <name type="scientific">Chlorella variabilis</name>
    <name type="common">Green alga</name>
    <dbReference type="NCBI Taxonomy" id="554065"/>
    <lineage>
        <taxon>Eukaryota</taxon>
        <taxon>Viridiplantae</taxon>
        <taxon>Chlorophyta</taxon>
        <taxon>core chlorophytes</taxon>
        <taxon>Trebouxiophyceae</taxon>
        <taxon>Chlorellales</taxon>
        <taxon>Chlorellaceae</taxon>
        <taxon>Chlorella clade</taxon>
        <taxon>Chlorella</taxon>
    </lineage>
</organism>
<dbReference type="RefSeq" id="XP_005850879.1">
    <property type="nucleotide sequence ID" value="XM_005850817.1"/>
</dbReference>
<feature type="non-terminal residue" evidence="10">
    <location>
        <position position="1"/>
    </location>
</feature>
<dbReference type="SMART" id="SM00905">
    <property type="entry name" value="FolB"/>
    <property type="match status" value="1"/>
</dbReference>
<comment type="subunit">
    <text evidence="7">Homooctamer. Forms a hollow cylinder assembled from two ring-shaped tetramers.</text>
</comment>
<evidence type="ECO:0000256" key="5">
    <source>
        <dbReference type="ARBA" id="ARBA00023239"/>
    </source>
</evidence>
<comment type="function">
    <text evidence="6">Catalyzes the conversion of 7,8-dihydroneopterin into 6-hydroxymethyl-7,8-dihydropterin, a biosynthetic precursor of the vitamin tetrahydrofolate. Can use L-threo-dihydroneopterin and D-erythro-dihydroneopterin as substrates for the formation of 6-hydroxymethyldihydropterin, but it can also catalyze the epimerization of carbon 2' of dihydroneopterin and dihydromonapterin.</text>
</comment>
<evidence type="ECO:0000313" key="11">
    <source>
        <dbReference type="Proteomes" id="UP000008141"/>
    </source>
</evidence>
<reference evidence="10 11" key="1">
    <citation type="journal article" date="2010" name="Plant Cell">
        <title>The Chlorella variabilis NC64A genome reveals adaptation to photosymbiosis, coevolution with viruses, and cryptic sex.</title>
        <authorList>
            <person name="Blanc G."/>
            <person name="Duncan G."/>
            <person name="Agarkova I."/>
            <person name="Borodovsky M."/>
            <person name="Gurnon J."/>
            <person name="Kuo A."/>
            <person name="Lindquist E."/>
            <person name="Lucas S."/>
            <person name="Pangilinan J."/>
            <person name="Polle J."/>
            <person name="Salamov A."/>
            <person name="Terry A."/>
            <person name="Yamada T."/>
            <person name="Dunigan D.D."/>
            <person name="Grigoriev I.V."/>
            <person name="Claverie J.M."/>
            <person name="Van Etten J.L."/>
        </authorList>
    </citation>
    <scope>NUCLEOTIDE SEQUENCE [LARGE SCALE GENOMIC DNA]</scope>
    <source>
        <strain evidence="10 11">NC64A</strain>
    </source>
</reference>
<dbReference type="FunFam" id="3.30.1130.10:FF:000003">
    <property type="entry name" value="7,8-dihydroneopterin aldolase"/>
    <property type="match status" value="1"/>
</dbReference>
<dbReference type="OrthoDB" id="1863886at2759"/>
<keyword evidence="11" id="KW-1185">Reference proteome</keyword>
<gene>
    <name evidence="10" type="ORF">CHLNCDRAFT_14597</name>
</gene>
<dbReference type="PANTHER" id="PTHR42844">
    <property type="entry name" value="DIHYDRONEOPTERIN ALDOLASE 1-RELATED"/>
    <property type="match status" value="1"/>
</dbReference>
<dbReference type="InterPro" id="IPR043133">
    <property type="entry name" value="GTP-CH-I_C/QueF"/>
</dbReference>
<dbReference type="NCBIfam" id="TIGR00525">
    <property type="entry name" value="folB"/>
    <property type="match status" value="1"/>
</dbReference>
<evidence type="ECO:0000256" key="6">
    <source>
        <dbReference type="ARBA" id="ARBA00055579"/>
    </source>
</evidence>
<evidence type="ECO:0000256" key="1">
    <source>
        <dbReference type="ARBA" id="ARBA00001353"/>
    </source>
</evidence>
<dbReference type="InterPro" id="IPR006156">
    <property type="entry name" value="Dihydroneopterin_aldolase"/>
</dbReference>
<comment type="similarity">
    <text evidence="3 8">Belongs to the DHNA family.</text>
</comment>
<dbReference type="CDD" id="cd00534">
    <property type="entry name" value="DHNA_DHNTPE"/>
    <property type="match status" value="1"/>
</dbReference>
<accession>E1Z5L4</accession>
<protein>
    <recommendedName>
        <fullName evidence="8">7,8-dihydroneopterin aldolase</fullName>
        <ecNumber evidence="8">4.1.2.25</ecNumber>
    </recommendedName>
</protein>
<dbReference type="PANTHER" id="PTHR42844:SF1">
    <property type="entry name" value="DIHYDRONEOPTERIN ALDOLASE 1-RELATED"/>
    <property type="match status" value="1"/>
</dbReference>
<evidence type="ECO:0000256" key="8">
    <source>
        <dbReference type="RuleBase" id="RU362079"/>
    </source>
</evidence>
<dbReference type="Pfam" id="PF02152">
    <property type="entry name" value="FolB"/>
    <property type="match status" value="1"/>
</dbReference>
<evidence type="ECO:0000313" key="10">
    <source>
        <dbReference type="EMBL" id="EFN58777.1"/>
    </source>
</evidence>
<dbReference type="AlphaFoldDB" id="E1Z5L4"/>
<evidence type="ECO:0000256" key="4">
    <source>
        <dbReference type="ARBA" id="ARBA00022909"/>
    </source>
</evidence>
<dbReference type="GO" id="GO:0046656">
    <property type="term" value="P:folic acid biosynthetic process"/>
    <property type="evidence" value="ECO:0007669"/>
    <property type="project" value="UniProtKB-UniRule"/>
</dbReference>
<dbReference type="EMBL" id="GL433837">
    <property type="protein sequence ID" value="EFN58777.1"/>
    <property type="molecule type" value="Genomic_DNA"/>
</dbReference>
<dbReference type="NCBIfam" id="TIGR00526">
    <property type="entry name" value="folB_dom"/>
    <property type="match status" value="1"/>
</dbReference>
<dbReference type="GeneID" id="17358014"/>